<dbReference type="AlphaFoldDB" id="U9T4W0"/>
<proteinExistence type="predicted"/>
<evidence type="ECO:0000256" key="1">
    <source>
        <dbReference type="SAM" id="MobiDB-lite"/>
    </source>
</evidence>
<reference evidence="2" key="1">
    <citation type="submission" date="2013-07" db="EMBL/GenBank/DDBJ databases">
        <title>The genome of an arbuscular mycorrhizal fungus provides insights into the evolution of the oldest plant symbiosis.</title>
        <authorList>
            <consortium name="DOE Joint Genome Institute"/>
            <person name="Tisserant E."/>
            <person name="Malbreil M."/>
            <person name="Kuo A."/>
            <person name="Kohler A."/>
            <person name="Symeonidi A."/>
            <person name="Balestrini R."/>
            <person name="Charron P."/>
            <person name="Duensing N."/>
            <person name="Frei-dit-Frey N."/>
            <person name="Gianinazzi-Pearson V."/>
            <person name="Gilbert B."/>
            <person name="Handa Y."/>
            <person name="Hijri M."/>
            <person name="Kaul R."/>
            <person name="Kawaguchi M."/>
            <person name="Krajinski F."/>
            <person name="Lammers P."/>
            <person name="Lapierre D."/>
            <person name="Masclaux F.G."/>
            <person name="Murat C."/>
            <person name="Morin E."/>
            <person name="Ndikumana S."/>
            <person name="Pagni M."/>
            <person name="Petitpierre D."/>
            <person name="Requena N."/>
            <person name="Rosikiewicz P."/>
            <person name="Riley R."/>
            <person name="Saito K."/>
            <person name="San Clemente H."/>
            <person name="Shapiro H."/>
            <person name="van Tuinen D."/>
            <person name="Becard G."/>
            <person name="Bonfante P."/>
            <person name="Paszkowski U."/>
            <person name="Shachar-Hill Y."/>
            <person name="Young J.P."/>
            <person name="Sanders I.R."/>
            <person name="Henrissat B."/>
            <person name="Rensing S.A."/>
            <person name="Grigoriev I.V."/>
            <person name="Corradi N."/>
            <person name="Roux C."/>
            <person name="Martin F."/>
        </authorList>
    </citation>
    <scope>NUCLEOTIDE SEQUENCE</scope>
    <source>
        <strain evidence="2">DAOM 197198</strain>
    </source>
</reference>
<gene>
    <name evidence="2" type="ORF">GLOINDRAFT_5760</name>
</gene>
<organism evidence="2">
    <name type="scientific">Rhizophagus irregularis (strain DAOM 181602 / DAOM 197198 / MUCL 43194)</name>
    <name type="common">Arbuscular mycorrhizal fungus</name>
    <name type="synonym">Glomus intraradices</name>
    <dbReference type="NCBI Taxonomy" id="747089"/>
    <lineage>
        <taxon>Eukaryota</taxon>
        <taxon>Fungi</taxon>
        <taxon>Fungi incertae sedis</taxon>
        <taxon>Mucoromycota</taxon>
        <taxon>Glomeromycotina</taxon>
        <taxon>Glomeromycetes</taxon>
        <taxon>Glomerales</taxon>
        <taxon>Glomeraceae</taxon>
        <taxon>Rhizophagus</taxon>
    </lineage>
</organism>
<name>U9T4W0_RHIID</name>
<accession>U9T4W0</accession>
<protein>
    <submittedName>
        <fullName evidence="2">Uncharacterized protein</fullName>
    </submittedName>
</protein>
<feature type="region of interest" description="Disordered" evidence="1">
    <location>
        <begin position="128"/>
        <end position="151"/>
    </location>
</feature>
<dbReference type="HOGENOM" id="CLU_1496995_0_0_1"/>
<dbReference type="EMBL" id="KI295184">
    <property type="protein sequence ID" value="ESA03214.1"/>
    <property type="molecule type" value="Genomic_DNA"/>
</dbReference>
<evidence type="ECO:0000313" key="2">
    <source>
        <dbReference type="EMBL" id="ESA03214.1"/>
    </source>
</evidence>
<sequence length="180" mass="21081">MKWSSTSESEMERRTKLRPGLWKKGSGRLDETNRFRTNDTNVCFFYFFVGSGRLDNGNRNEPVSFATLCSGRLDNGNRNEPVLDIWMMSSKRTGMPDEITTRTLVKDPWLRLQDEISKGAVSTFRRLKEKGKGEDERGKRKGKRKGKPKWSGETFRRYTSKCSMAPWTYRNSIFRRYIIL</sequence>
<feature type="compositionally biased region" description="Basic residues" evidence="1">
    <location>
        <begin position="139"/>
        <end position="148"/>
    </location>
</feature>